<keyword evidence="5" id="KW-0479">Metal-binding</keyword>
<keyword evidence="12" id="KW-0804">Transcription</keyword>
<feature type="domain" description="C2H2-type" evidence="16">
    <location>
        <begin position="290"/>
        <end position="317"/>
    </location>
</feature>
<evidence type="ECO:0000256" key="12">
    <source>
        <dbReference type="ARBA" id="ARBA00023163"/>
    </source>
</evidence>
<evidence type="ECO:0000256" key="13">
    <source>
        <dbReference type="ARBA" id="ARBA00023242"/>
    </source>
</evidence>
<evidence type="ECO:0000256" key="4">
    <source>
        <dbReference type="ARBA" id="ARBA00022499"/>
    </source>
</evidence>
<evidence type="ECO:0000256" key="14">
    <source>
        <dbReference type="PROSITE-ProRule" id="PRU00042"/>
    </source>
</evidence>
<evidence type="ECO:0000313" key="17">
    <source>
        <dbReference type="Proteomes" id="UP000189704"/>
    </source>
</evidence>
<keyword evidence="4" id="KW-1017">Isopeptide bond</keyword>
<evidence type="ECO:0000256" key="9">
    <source>
        <dbReference type="ARBA" id="ARBA00022843"/>
    </source>
</evidence>
<dbReference type="Pfam" id="PF00096">
    <property type="entry name" value="zf-C2H2"/>
    <property type="match status" value="5"/>
</dbReference>
<keyword evidence="6" id="KW-0677">Repeat</keyword>
<dbReference type="KEGG" id="csyr:110596602"/>
<dbReference type="InterPro" id="IPR013087">
    <property type="entry name" value="Znf_C2H2_type"/>
</dbReference>
<organism evidence="17 18">
    <name type="scientific">Carlito syrichta</name>
    <name type="common">Philippine tarsier</name>
    <name type="synonym">Tarsius syrichta</name>
    <dbReference type="NCBI Taxonomy" id="1868482"/>
    <lineage>
        <taxon>Eukaryota</taxon>
        <taxon>Metazoa</taxon>
        <taxon>Chordata</taxon>
        <taxon>Craniata</taxon>
        <taxon>Vertebrata</taxon>
        <taxon>Euteleostomi</taxon>
        <taxon>Mammalia</taxon>
        <taxon>Eutheria</taxon>
        <taxon>Euarchontoglires</taxon>
        <taxon>Primates</taxon>
        <taxon>Haplorrhini</taxon>
        <taxon>Tarsiiformes</taxon>
        <taxon>Tarsiidae</taxon>
        <taxon>Carlito</taxon>
    </lineage>
</organism>
<dbReference type="GO" id="GO:0000978">
    <property type="term" value="F:RNA polymerase II cis-regulatory region sequence-specific DNA binding"/>
    <property type="evidence" value="ECO:0007669"/>
    <property type="project" value="TreeGrafter"/>
</dbReference>
<dbReference type="Proteomes" id="UP000189704">
    <property type="component" value="Unplaced"/>
</dbReference>
<dbReference type="FunFam" id="3.30.160.60:FF:001394">
    <property type="entry name" value="Zinc finger protein 189"/>
    <property type="match status" value="1"/>
</dbReference>
<keyword evidence="10" id="KW-0805">Transcription regulation</keyword>
<evidence type="ECO:0000256" key="11">
    <source>
        <dbReference type="ARBA" id="ARBA00023125"/>
    </source>
</evidence>
<feature type="domain" description="C2H2-type" evidence="16">
    <location>
        <begin position="430"/>
        <end position="457"/>
    </location>
</feature>
<keyword evidence="7 14" id="KW-0863">Zinc-finger</keyword>
<keyword evidence="13" id="KW-0539">Nucleus</keyword>
<gene>
    <name evidence="18" type="primary">LOC110596602</name>
</gene>
<feature type="compositionally biased region" description="Polar residues" evidence="15">
    <location>
        <begin position="116"/>
        <end position="125"/>
    </location>
</feature>
<dbReference type="PROSITE" id="PS00028">
    <property type="entry name" value="ZINC_FINGER_C2H2_1"/>
    <property type="match status" value="9"/>
</dbReference>
<keyword evidence="11" id="KW-0238">DNA-binding</keyword>
<dbReference type="FunFam" id="3.30.160.60:FF:000295">
    <property type="entry name" value="zinc finger protein 19"/>
    <property type="match status" value="1"/>
</dbReference>
<keyword evidence="8" id="KW-0862">Zinc</keyword>
<dbReference type="OrthoDB" id="8922241at2759"/>
<name>A0A3Q0EH60_CARSF</name>
<evidence type="ECO:0000256" key="8">
    <source>
        <dbReference type="ARBA" id="ARBA00022833"/>
    </source>
</evidence>
<dbReference type="AlphaFoldDB" id="A0A3Q0EH60"/>
<protein>
    <submittedName>
        <fullName evidence="18">Zinc finger protein 587-like</fullName>
    </submittedName>
</protein>
<evidence type="ECO:0000256" key="10">
    <source>
        <dbReference type="ARBA" id="ARBA00023015"/>
    </source>
</evidence>
<dbReference type="PROSITE" id="PS50157">
    <property type="entry name" value="ZINC_FINGER_C2H2_2"/>
    <property type="match status" value="9"/>
</dbReference>
<dbReference type="FunFam" id="3.30.160.60:FF:002343">
    <property type="entry name" value="Zinc finger protein 33A"/>
    <property type="match status" value="2"/>
</dbReference>
<reference evidence="18" key="1">
    <citation type="submission" date="2025-08" db="UniProtKB">
        <authorList>
            <consortium name="RefSeq"/>
        </authorList>
    </citation>
    <scope>IDENTIFICATION</scope>
</reference>
<feature type="domain" description="C2H2-type" evidence="16">
    <location>
        <begin position="458"/>
        <end position="481"/>
    </location>
</feature>
<dbReference type="PANTHER" id="PTHR24393:SF166">
    <property type="entry name" value="ZINC FINGER PROTEIN 771"/>
    <property type="match status" value="1"/>
</dbReference>
<feature type="compositionally biased region" description="Basic and acidic residues" evidence="15">
    <location>
        <begin position="49"/>
        <end position="71"/>
    </location>
</feature>
<sequence length="485" mass="54830">MTLEPEGTTWPRTLCVEGQRDATKAVLHRVGTAETDPGRWSGVSVPGLRDSEGPWRRPADPRQVRGSDRRVGVPPRFPPFGPPSFPPSPDGGRGGAEAPGAGRWCGAEDEKPPSKKSISIQRESQVRTSRTGVSLRKFHRCKLCGLIFGDALQLAQHQETHHKQKLNKFSCRPCGNKLDDVANFYQHQKKHSGEKPYRKCVRSASSVNSHKFCVSQESVICEVGKDLLPSSELRQQEATHALEKSNSKSKCMVPFQEGKTPYSYGECMKAFGTKRLLIKYQKLLSRDGCYVCSECGNAFTKNNSFGYHESGHSGKKPYECEECGKSFIRKANFIQHQRIHTGERPYECGECGKLFRQKGGLILHQRGHTGEKPYECMECRKSFRCKSHLTEHQRLHTGERPYKCGECGKSFNQKSHLVVHQRVHTGEKPYQCSECGKSFADNSTFKKHRRVHTGERPYECSNCGQKFKRSHALVKHRRVHTKKIC</sequence>
<dbReference type="Gene3D" id="3.30.160.60">
    <property type="entry name" value="Classic Zinc Finger"/>
    <property type="match status" value="8"/>
</dbReference>
<feature type="region of interest" description="Disordered" evidence="15">
    <location>
        <begin position="29"/>
        <end position="125"/>
    </location>
</feature>
<dbReference type="InterPro" id="IPR036236">
    <property type="entry name" value="Znf_C2H2_sf"/>
</dbReference>
<dbReference type="FunFam" id="3.30.160.60:FF:000200">
    <property type="entry name" value="zinc finger protein 510 isoform X2"/>
    <property type="match status" value="2"/>
</dbReference>
<comment type="subcellular location">
    <subcellularLocation>
        <location evidence="2">Nucleus</location>
    </subcellularLocation>
</comment>
<dbReference type="SMART" id="SM00355">
    <property type="entry name" value="ZnF_C2H2"/>
    <property type="match status" value="9"/>
</dbReference>
<keyword evidence="9" id="KW-0832">Ubl conjugation</keyword>
<dbReference type="GO" id="GO:0008270">
    <property type="term" value="F:zinc ion binding"/>
    <property type="evidence" value="ECO:0007669"/>
    <property type="project" value="UniProtKB-KW"/>
</dbReference>
<feature type="compositionally biased region" description="Pro residues" evidence="15">
    <location>
        <begin position="75"/>
        <end position="89"/>
    </location>
</feature>
<comment type="function">
    <text evidence="1">May be involved in transcriptional regulation.</text>
</comment>
<dbReference type="GO" id="GO:0001228">
    <property type="term" value="F:DNA-binding transcription activator activity, RNA polymerase II-specific"/>
    <property type="evidence" value="ECO:0007669"/>
    <property type="project" value="TreeGrafter"/>
</dbReference>
<evidence type="ECO:0000256" key="6">
    <source>
        <dbReference type="ARBA" id="ARBA00022737"/>
    </source>
</evidence>
<feature type="domain" description="C2H2-type" evidence="16">
    <location>
        <begin position="374"/>
        <end position="401"/>
    </location>
</feature>
<evidence type="ECO:0000256" key="2">
    <source>
        <dbReference type="ARBA" id="ARBA00004123"/>
    </source>
</evidence>
<feature type="domain" description="C2H2-type" evidence="16">
    <location>
        <begin position="169"/>
        <end position="196"/>
    </location>
</feature>
<evidence type="ECO:0000313" key="18">
    <source>
        <dbReference type="RefSeq" id="XP_021573580.1"/>
    </source>
</evidence>
<evidence type="ECO:0000256" key="3">
    <source>
        <dbReference type="ARBA" id="ARBA00006991"/>
    </source>
</evidence>
<accession>A0A3Q0EH60</accession>
<evidence type="ECO:0000256" key="1">
    <source>
        <dbReference type="ARBA" id="ARBA00003767"/>
    </source>
</evidence>
<feature type="domain" description="C2H2-type" evidence="16">
    <location>
        <begin position="318"/>
        <end position="345"/>
    </location>
</feature>
<dbReference type="RefSeq" id="XP_021573580.1">
    <property type="nucleotide sequence ID" value="XM_021717905.1"/>
</dbReference>
<feature type="domain" description="C2H2-type" evidence="16">
    <location>
        <begin position="139"/>
        <end position="166"/>
    </location>
</feature>
<evidence type="ECO:0000259" key="16">
    <source>
        <dbReference type="PROSITE" id="PS50157"/>
    </source>
</evidence>
<dbReference type="GeneID" id="110596602"/>
<feature type="domain" description="C2H2-type" evidence="16">
    <location>
        <begin position="402"/>
        <end position="429"/>
    </location>
</feature>
<comment type="similarity">
    <text evidence="3">Belongs to the krueppel C2H2-type zinc-finger protein family.</text>
</comment>
<dbReference type="SUPFAM" id="SSF57667">
    <property type="entry name" value="beta-beta-alpha zinc fingers"/>
    <property type="match status" value="5"/>
</dbReference>
<proteinExistence type="inferred from homology"/>
<keyword evidence="17" id="KW-1185">Reference proteome</keyword>
<dbReference type="PANTHER" id="PTHR24393">
    <property type="entry name" value="ZINC FINGER PROTEIN"/>
    <property type="match status" value="1"/>
</dbReference>
<evidence type="ECO:0000256" key="5">
    <source>
        <dbReference type="ARBA" id="ARBA00022723"/>
    </source>
</evidence>
<feature type="domain" description="C2H2-type" evidence="16">
    <location>
        <begin position="346"/>
        <end position="373"/>
    </location>
</feature>
<dbReference type="GO" id="GO:0005634">
    <property type="term" value="C:nucleus"/>
    <property type="evidence" value="ECO:0007669"/>
    <property type="project" value="UniProtKB-SubCell"/>
</dbReference>
<evidence type="ECO:0000256" key="15">
    <source>
        <dbReference type="SAM" id="MobiDB-lite"/>
    </source>
</evidence>
<evidence type="ECO:0000256" key="7">
    <source>
        <dbReference type="ARBA" id="ARBA00022771"/>
    </source>
</evidence>